<name>A0AAN7WDR8_9PEZI</name>
<evidence type="ECO:0000313" key="3">
    <source>
        <dbReference type="Proteomes" id="UP001310594"/>
    </source>
</evidence>
<dbReference type="InterPro" id="IPR000210">
    <property type="entry name" value="BTB/POZ_dom"/>
</dbReference>
<proteinExistence type="predicted"/>
<organism evidence="2 3">
    <name type="scientific">Elasticomyces elasticus</name>
    <dbReference type="NCBI Taxonomy" id="574655"/>
    <lineage>
        <taxon>Eukaryota</taxon>
        <taxon>Fungi</taxon>
        <taxon>Dikarya</taxon>
        <taxon>Ascomycota</taxon>
        <taxon>Pezizomycotina</taxon>
        <taxon>Dothideomycetes</taxon>
        <taxon>Dothideomycetidae</taxon>
        <taxon>Mycosphaerellales</taxon>
        <taxon>Teratosphaeriaceae</taxon>
        <taxon>Elasticomyces</taxon>
    </lineage>
</organism>
<dbReference type="Gene3D" id="3.30.710.10">
    <property type="entry name" value="Potassium Channel Kv1.1, Chain A"/>
    <property type="match status" value="1"/>
</dbReference>
<dbReference type="InterPro" id="IPR011333">
    <property type="entry name" value="SKP1/BTB/POZ_sf"/>
</dbReference>
<protein>
    <recommendedName>
        <fullName evidence="1">BTB domain-containing protein</fullName>
    </recommendedName>
</protein>
<dbReference type="SUPFAM" id="SSF54695">
    <property type="entry name" value="POZ domain"/>
    <property type="match status" value="1"/>
</dbReference>
<evidence type="ECO:0000313" key="2">
    <source>
        <dbReference type="EMBL" id="KAK5701899.1"/>
    </source>
</evidence>
<feature type="domain" description="BTB" evidence="1">
    <location>
        <begin position="18"/>
        <end position="107"/>
    </location>
</feature>
<dbReference type="AlphaFoldDB" id="A0AAN7WDR8"/>
<reference evidence="2" key="1">
    <citation type="submission" date="2023-08" db="EMBL/GenBank/DDBJ databases">
        <title>Black Yeasts Isolated from many extreme environments.</title>
        <authorList>
            <person name="Coleine C."/>
            <person name="Stajich J.E."/>
            <person name="Selbmann L."/>
        </authorList>
    </citation>
    <scope>NUCLEOTIDE SEQUENCE</scope>
    <source>
        <strain evidence="2">CCFEE 5810</strain>
    </source>
</reference>
<comment type="caution">
    <text evidence="2">The sequence shown here is derived from an EMBL/GenBank/DDBJ whole genome shotgun (WGS) entry which is preliminary data.</text>
</comment>
<dbReference type="PROSITE" id="PS50097">
    <property type="entry name" value="BTB"/>
    <property type="match status" value="1"/>
</dbReference>
<dbReference type="PANTHER" id="PTHR47843:SF2">
    <property type="entry name" value="BTB DOMAIN-CONTAINING PROTEIN"/>
    <property type="match status" value="1"/>
</dbReference>
<dbReference type="SMART" id="SM00225">
    <property type="entry name" value="BTB"/>
    <property type="match status" value="1"/>
</dbReference>
<gene>
    <name evidence="2" type="ORF">LTR97_004717</name>
</gene>
<dbReference type="EMBL" id="JAVRQU010000006">
    <property type="protein sequence ID" value="KAK5701899.1"/>
    <property type="molecule type" value="Genomic_DNA"/>
</dbReference>
<dbReference type="PANTHER" id="PTHR47843">
    <property type="entry name" value="BTB DOMAIN-CONTAINING PROTEIN-RELATED"/>
    <property type="match status" value="1"/>
</dbReference>
<accession>A0AAN7WDR8</accession>
<evidence type="ECO:0000259" key="1">
    <source>
        <dbReference type="PROSITE" id="PS50097"/>
    </source>
</evidence>
<dbReference type="Proteomes" id="UP001310594">
    <property type="component" value="Unassembled WGS sequence"/>
</dbReference>
<sequence length="240" mass="26532">MTDSAPPSKRMKFGFFDENIQVVVGPLRKRFNLHADILTTRSPYFKAAIAKRASTPDPPKDEQGSSQTTALQSTAKLGGDIELLDVEPEIFETYSQYLYQDTLDFDAPDDLTLDELVSVHILAAKLGDLRATNMAIDQMIKTSDKQHVVPGGSLVAIAFAGTSSESSSLRRLLVDFYMYEADKQVFTESSQLMPPAFCKAFMLRYIELKSGEGDAGFKQKISTLPACSYHQHDSSCPPCQ</sequence>